<keyword evidence="2 6" id="KW-0812">Transmembrane</keyword>
<organism evidence="9 10">
    <name type="scientific">Dermatophagoides farinae</name>
    <name type="common">American house dust mite</name>
    <dbReference type="NCBI Taxonomy" id="6954"/>
    <lineage>
        <taxon>Eukaryota</taxon>
        <taxon>Metazoa</taxon>
        <taxon>Ecdysozoa</taxon>
        <taxon>Arthropoda</taxon>
        <taxon>Chelicerata</taxon>
        <taxon>Arachnida</taxon>
        <taxon>Acari</taxon>
        <taxon>Acariformes</taxon>
        <taxon>Sarcoptiformes</taxon>
        <taxon>Astigmata</taxon>
        <taxon>Psoroptidia</taxon>
        <taxon>Analgoidea</taxon>
        <taxon>Pyroglyphidae</taxon>
        <taxon>Dermatophagoidinae</taxon>
        <taxon>Dermatophagoides</taxon>
    </lineage>
</organism>
<accession>A0A922L986</accession>
<dbReference type="InterPro" id="IPR039283">
    <property type="entry name" value="MOSPD1/3"/>
</dbReference>
<dbReference type="Proteomes" id="UP000828236">
    <property type="component" value="Unassembled WGS sequence"/>
</dbReference>
<gene>
    <name evidence="9" type="primary">MOSPD1</name>
    <name evidence="9" type="ORF">DERF_001012</name>
    <name evidence="8" type="ORF">HUG17_4263</name>
</gene>
<evidence type="ECO:0000256" key="4">
    <source>
        <dbReference type="ARBA" id="ARBA00023136"/>
    </source>
</evidence>
<dbReference type="GO" id="GO:0005737">
    <property type="term" value="C:cytoplasm"/>
    <property type="evidence" value="ECO:0007669"/>
    <property type="project" value="TreeGrafter"/>
</dbReference>
<feature type="transmembrane region" description="Helical" evidence="6">
    <location>
        <begin position="190"/>
        <end position="210"/>
    </location>
</feature>
<dbReference type="InterPro" id="IPR008962">
    <property type="entry name" value="PapD-like_sf"/>
</dbReference>
<reference evidence="9" key="4">
    <citation type="journal article" date="2022" name="Res Sq">
        <title>Comparative Genomics Reveals Insights into the Divergent Evolution of Astigmatic Mites and Household Pest Adaptations.</title>
        <authorList>
            <person name="Xiong Q."/>
            <person name="Wan A.T.-Y."/>
            <person name="Liu X.-Y."/>
            <person name="Fung C.S.-H."/>
            <person name="Xiao X."/>
            <person name="Malainual N."/>
            <person name="Hou J."/>
            <person name="Wang L."/>
            <person name="Wang M."/>
            <person name="Yang K."/>
            <person name="Cui Y."/>
            <person name="Leung E."/>
            <person name="Nong W."/>
            <person name="Shin S.-K."/>
            <person name="Au S."/>
            <person name="Jeong K.Y."/>
            <person name="Chew F.T."/>
            <person name="Hui J."/>
            <person name="Leung T.F."/>
            <person name="Tungtrongchitr A."/>
            <person name="Zhong N."/>
            <person name="Liu Z."/>
            <person name="Tsui S."/>
        </authorList>
    </citation>
    <scope>NUCLEOTIDE SEQUENCE</scope>
    <source>
        <strain evidence="9">Derf</strain>
        <tissue evidence="9">Whole organism</tissue>
    </source>
</reference>
<name>A0A922L986_DERFA</name>
<dbReference type="OrthoDB" id="10022288at2759"/>
<comment type="subcellular location">
    <subcellularLocation>
        <location evidence="1">Membrane</location>
        <topology evidence="1">Multi-pass membrane protein</topology>
    </subcellularLocation>
</comment>
<dbReference type="SUPFAM" id="SSF49354">
    <property type="entry name" value="PapD-like"/>
    <property type="match status" value="1"/>
</dbReference>
<evidence type="ECO:0000313" key="8">
    <source>
        <dbReference type="EMBL" id="KAH7641219.1"/>
    </source>
</evidence>
<feature type="domain" description="MSP" evidence="7">
    <location>
        <begin position="8"/>
        <end position="86"/>
    </location>
</feature>
<protein>
    <submittedName>
        <fullName evidence="9">Motile sperm domain-containing protein 1</fullName>
    </submittedName>
</protein>
<dbReference type="Pfam" id="PF00635">
    <property type="entry name" value="Motile_Sperm"/>
    <property type="match status" value="1"/>
</dbReference>
<dbReference type="InterPro" id="IPR013783">
    <property type="entry name" value="Ig-like_fold"/>
</dbReference>
<reference evidence="8" key="3">
    <citation type="journal article" date="2021" name="World Allergy Organ. J.">
        <title>Chromosome-level assembly of Dermatophagoides farinae genome and transcriptome reveals two novel allergens Der f 37 and Der f 39.</title>
        <authorList>
            <person name="Chen J."/>
            <person name="Cai Z."/>
            <person name="Fan D."/>
            <person name="Hu J."/>
            <person name="Hou Y."/>
            <person name="He Y."/>
            <person name="Zhang Z."/>
            <person name="Zhao Z."/>
            <person name="Gao P."/>
            <person name="Hu W."/>
            <person name="Sun J."/>
            <person name="Li J."/>
            <person name="Ji K."/>
        </authorList>
    </citation>
    <scope>NUCLEOTIDE SEQUENCE</scope>
    <source>
        <strain evidence="8">JKM2019</strain>
    </source>
</reference>
<comment type="caution">
    <text evidence="9">The sequence shown here is derived from an EMBL/GenBank/DDBJ whole genome shotgun (WGS) entry which is preliminary data.</text>
</comment>
<dbReference type="GO" id="GO:0016020">
    <property type="term" value="C:membrane"/>
    <property type="evidence" value="ECO:0007669"/>
    <property type="project" value="UniProtKB-SubCell"/>
</dbReference>
<evidence type="ECO:0000256" key="1">
    <source>
        <dbReference type="ARBA" id="ARBA00004141"/>
    </source>
</evidence>
<dbReference type="Proteomes" id="UP000790347">
    <property type="component" value="Unassembled WGS sequence"/>
</dbReference>
<proteinExistence type="predicted"/>
<dbReference type="AlphaFoldDB" id="A0A922L986"/>
<dbReference type="Gene3D" id="2.60.40.10">
    <property type="entry name" value="Immunoglobulins"/>
    <property type="match status" value="1"/>
</dbReference>
<keyword evidence="4 6" id="KW-0472">Membrane</keyword>
<dbReference type="EMBL" id="ASGP02000001">
    <property type="protein sequence ID" value="KAH9526958.1"/>
    <property type="molecule type" value="Genomic_DNA"/>
</dbReference>
<dbReference type="PANTHER" id="PTHR34441">
    <property type="entry name" value="MOTILE SPERM DOMAIN-CONTAINING PROTEIN 1"/>
    <property type="match status" value="1"/>
</dbReference>
<evidence type="ECO:0000259" key="7">
    <source>
        <dbReference type="Pfam" id="PF00635"/>
    </source>
</evidence>
<evidence type="ECO:0000313" key="10">
    <source>
        <dbReference type="Proteomes" id="UP000790347"/>
    </source>
</evidence>
<feature type="compositionally biased region" description="Polar residues" evidence="5">
    <location>
        <begin position="105"/>
        <end position="121"/>
    </location>
</feature>
<feature type="region of interest" description="Disordered" evidence="5">
    <location>
        <begin position="105"/>
        <end position="153"/>
    </location>
</feature>
<evidence type="ECO:0000256" key="6">
    <source>
        <dbReference type="SAM" id="Phobius"/>
    </source>
</evidence>
<evidence type="ECO:0000313" key="9">
    <source>
        <dbReference type="EMBL" id="KAH9526958.1"/>
    </source>
</evidence>
<keyword evidence="10" id="KW-1185">Reference proteome</keyword>
<reference evidence="9" key="1">
    <citation type="submission" date="2013-05" db="EMBL/GenBank/DDBJ databases">
        <authorList>
            <person name="Yim A.K.Y."/>
            <person name="Chan T.F."/>
            <person name="Ji K.M."/>
            <person name="Liu X.Y."/>
            <person name="Zhou J.W."/>
            <person name="Li R.Q."/>
            <person name="Yang K.Y."/>
            <person name="Li J."/>
            <person name="Li M."/>
            <person name="Law P.T.W."/>
            <person name="Wu Y.L."/>
            <person name="Cai Z.L."/>
            <person name="Qin H."/>
            <person name="Bao Y."/>
            <person name="Leung R.K.K."/>
            <person name="Ng P.K.S."/>
            <person name="Zou J."/>
            <person name="Zhong X.J."/>
            <person name="Ran P.X."/>
            <person name="Zhong N.S."/>
            <person name="Liu Z.G."/>
            <person name="Tsui S.K.W."/>
        </authorList>
    </citation>
    <scope>NUCLEOTIDE SEQUENCE</scope>
    <source>
        <strain evidence="9">Derf</strain>
        <tissue evidence="9">Whole organism</tissue>
    </source>
</reference>
<evidence type="ECO:0000256" key="3">
    <source>
        <dbReference type="ARBA" id="ARBA00022989"/>
    </source>
</evidence>
<dbReference type="PANTHER" id="PTHR34441:SF1">
    <property type="entry name" value="MOTILE SPERM DOMAIN-CONTAINING 1"/>
    <property type="match status" value="1"/>
</dbReference>
<dbReference type="EMBL" id="SDOV01000004">
    <property type="protein sequence ID" value="KAH7641219.1"/>
    <property type="molecule type" value="Genomic_DNA"/>
</dbReference>
<reference evidence="8" key="2">
    <citation type="submission" date="2020-06" db="EMBL/GenBank/DDBJ databases">
        <authorList>
            <person name="Ji K."/>
            <person name="Li J."/>
        </authorList>
    </citation>
    <scope>NUCLEOTIDE SEQUENCE</scope>
    <source>
        <strain evidence="8">JKM2019</strain>
        <tissue evidence="8">Whole body</tissue>
    </source>
</reference>
<keyword evidence="3 6" id="KW-1133">Transmembrane helix</keyword>
<dbReference type="InterPro" id="IPR000535">
    <property type="entry name" value="MSP_dom"/>
</dbReference>
<feature type="transmembrane region" description="Helical" evidence="6">
    <location>
        <begin position="162"/>
        <end position="178"/>
    </location>
</feature>
<sequence>MSSFVFINQHEIEFNDNDAQQQSQTITIFNPYDFTITFNFKSTRPNAFILSATHGDILSRHSLDVLINLLDKTIVEEKFLIKIYSKDKKLGEKIVRVMYRPDDQQSMSSTTKTTRRLNVSSSKDHDYFHDLSDQPNRSQQYDDRTATQRTRHNSGQKLPNQYLIWTALIICLIILMLPHDDESNYSYLQIGVNVKICSAYILGLVTVLLIRN</sequence>
<evidence type="ECO:0000256" key="2">
    <source>
        <dbReference type="ARBA" id="ARBA00022692"/>
    </source>
</evidence>
<evidence type="ECO:0000256" key="5">
    <source>
        <dbReference type="SAM" id="MobiDB-lite"/>
    </source>
</evidence>
<feature type="compositionally biased region" description="Basic and acidic residues" evidence="5">
    <location>
        <begin position="122"/>
        <end position="132"/>
    </location>
</feature>